<feature type="domain" description="Histidine biosynthesis HisG C-terminal" evidence="19">
    <location>
        <begin position="451"/>
        <end position="521"/>
    </location>
</feature>
<dbReference type="AlphaFoldDB" id="A0A7S3S4Z6"/>
<gene>
    <name evidence="20" type="ORF">EHUX00137_LOCUS14267</name>
</gene>
<keyword evidence="15" id="KW-0560">Oxidoreductase</keyword>
<comment type="cofactor">
    <cofactor evidence="2">
        <name>Zn(2+)</name>
        <dbReference type="ChEBI" id="CHEBI:29105"/>
    </cofactor>
</comment>
<dbReference type="InterPro" id="IPR001348">
    <property type="entry name" value="ATP_PRibTrfase_HisG"/>
</dbReference>
<evidence type="ECO:0000256" key="10">
    <source>
        <dbReference type="ARBA" id="ARBA00022679"/>
    </source>
</evidence>
<dbReference type="HAMAP" id="MF_00079">
    <property type="entry name" value="HisG_Long"/>
    <property type="match status" value="1"/>
</dbReference>
<evidence type="ECO:0000256" key="11">
    <source>
        <dbReference type="ARBA" id="ARBA00022723"/>
    </source>
</evidence>
<dbReference type="InterPro" id="IPR020621">
    <property type="entry name" value="ATP-PRT_HisG_long"/>
</dbReference>
<keyword evidence="13" id="KW-0862">Zinc</keyword>
<feature type="domain" description="ATP phosphoribosyltransferase catalytic" evidence="18">
    <location>
        <begin position="289"/>
        <end position="445"/>
    </location>
</feature>
<dbReference type="InterPro" id="IPR013820">
    <property type="entry name" value="ATP_PRibTrfase_cat"/>
</dbReference>
<keyword evidence="14" id="KW-0067">ATP-binding</keyword>
<evidence type="ECO:0000256" key="7">
    <source>
        <dbReference type="ARBA" id="ARBA00022490"/>
    </source>
</evidence>
<dbReference type="FunFam" id="3.40.50.1980:FF:000001">
    <property type="entry name" value="Histidinol dehydrogenase"/>
    <property type="match status" value="1"/>
</dbReference>
<evidence type="ECO:0000256" key="3">
    <source>
        <dbReference type="ARBA" id="ARBA00004496"/>
    </source>
</evidence>
<evidence type="ECO:0000256" key="2">
    <source>
        <dbReference type="ARBA" id="ARBA00001947"/>
    </source>
</evidence>
<evidence type="ECO:0000256" key="1">
    <source>
        <dbReference type="ARBA" id="ARBA00000915"/>
    </source>
</evidence>
<dbReference type="InterPro" id="IPR018198">
    <property type="entry name" value="ATP_PRibTrfase_CS"/>
</dbReference>
<evidence type="ECO:0000256" key="17">
    <source>
        <dbReference type="RuleBase" id="RU004175"/>
    </source>
</evidence>
<evidence type="ECO:0000256" key="16">
    <source>
        <dbReference type="ARBA" id="ARBA00023102"/>
    </source>
</evidence>
<keyword evidence="7" id="KW-0963">Cytoplasm</keyword>
<dbReference type="NCBIfam" id="TIGR00070">
    <property type="entry name" value="hisG"/>
    <property type="match status" value="1"/>
</dbReference>
<protein>
    <recommendedName>
        <fullName evidence="6">ATP phosphoribosyltransferase</fullName>
        <ecNumber evidence="5">2.4.2.17</ecNumber>
    </recommendedName>
</protein>
<evidence type="ECO:0000256" key="14">
    <source>
        <dbReference type="ARBA" id="ARBA00022840"/>
    </source>
</evidence>
<keyword evidence="12" id="KW-0547">Nucleotide-binding</keyword>
<dbReference type="GO" id="GO:0003879">
    <property type="term" value="F:ATP phosphoribosyltransferase activity"/>
    <property type="evidence" value="ECO:0007669"/>
    <property type="project" value="UniProtKB-EC"/>
</dbReference>
<evidence type="ECO:0000256" key="8">
    <source>
        <dbReference type="ARBA" id="ARBA00022605"/>
    </source>
</evidence>
<comment type="pathway">
    <text evidence="4">Amino-acid biosynthesis; L-histidine biosynthesis; L-histidine from 5-phospho-alpha-D-ribose 1-diphosphate: step 1/9.</text>
</comment>
<dbReference type="UniPathway" id="UPA00031">
    <property type="reaction ID" value="UER00006"/>
</dbReference>
<evidence type="ECO:0000256" key="13">
    <source>
        <dbReference type="ARBA" id="ARBA00022833"/>
    </source>
</evidence>
<dbReference type="PRINTS" id="PR00083">
    <property type="entry name" value="HOLDHDRGNASE"/>
</dbReference>
<dbReference type="Gene3D" id="3.40.190.10">
    <property type="entry name" value="Periplasmic binding protein-like II"/>
    <property type="match status" value="2"/>
</dbReference>
<dbReference type="InterPro" id="IPR011322">
    <property type="entry name" value="N-reg_PII-like_a/b"/>
</dbReference>
<dbReference type="Pfam" id="PF00815">
    <property type="entry name" value="Histidinol_dh"/>
    <property type="match status" value="1"/>
</dbReference>
<dbReference type="InterPro" id="IPR015867">
    <property type="entry name" value="N-reg_PII/ATP_PRibTrfase_C"/>
</dbReference>
<dbReference type="Pfam" id="PF08029">
    <property type="entry name" value="HisG_C"/>
    <property type="match status" value="1"/>
</dbReference>
<dbReference type="NCBIfam" id="TIGR03455">
    <property type="entry name" value="HisG_C-term"/>
    <property type="match status" value="1"/>
</dbReference>
<sequence length="523" mass="55381">MYVTAAKSLVSGRVAIDMLAGPSECLVIADGSASPAVVAADLLAQAEHDPAALPALVCLTEEFAAAVDRELAAQLAVLPTREVAAEALQNGYTVVVASLDEAVAINDRLAVEHVELHVKESMALARRLKHYGGLFVGAGAAEVLGDYGAGPNHTLPTGGTARSFGGLSVFTFLRTRTWMRVDDAHAAGTMISDAKRLGEMEGLFGHAAAAAARLASAPNGTGSPSKRDVSTKRWDTTSDRLHFALPKKGRIAEKCLQFLKASGLEYDRPERVDVALVRNLPITLVFLPAADIAKYVGEGNVDLGITGEDIIAEAGVSVEREMALGFGSCRLSLLVPTQHASARASDYAGCRIVTSFPEVTRAFFAPLDAAAGCATSIKFVSGSVEAACKLGLADAVVDLVETGTTMRAAGLCELETLLETQACLISNPHSPHRELIAKIKARIQGHLDSTKYRLVQYNASRAILPQCVRITPGKKSPSILPLEDPEYVAVSVMVPNKELAERVDELIAIGATDVMVFQIQNYR</sequence>
<proteinExistence type="inferred from homology"/>
<dbReference type="GO" id="GO:0000287">
    <property type="term" value="F:magnesium ion binding"/>
    <property type="evidence" value="ECO:0007669"/>
    <property type="project" value="InterPro"/>
</dbReference>
<evidence type="ECO:0000256" key="9">
    <source>
        <dbReference type="ARBA" id="ARBA00022676"/>
    </source>
</evidence>
<dbReference type="GO" id="GO:0000105">
    <property type="term" value="P:L-histidine biosynthetic process"/>
    <property type="evidence" value="ECO:0007669"/>
    <property type="project" value="UniProtKB-UniPathway"/>
</dbReference>
<dbReference type="PANTHER" id="PTHR21403:SF8">
    <property type="entry name" value="ATP PHOSPHORIBOSYLTRANSFERASE"/>
    <property type="match status" value="1"/>
</dbReference>
<keyword evidence="11" id="KW-0479">Metal-binding</keyword>
<dbReference type="InterPro" id="IPR012131">
    <property type="entry name" value="Hstdl_DH"/>
</dbReference>
<evidence type="ECO:0000259" key="19">
    <source>
        <dbReference type="Pfam" id="PF08029"/>
    </source>
</evidence>
<dbReference type="GO" id="GO:0051287">
    <property type="term" value="F:NAD binding"/>
    <property type="evidence" value="ECO:0007669"/>
    <property type="project" value="InterPro"/>
</dbReference>
<comment type="similarity">
    <text evidence="17">Belongs to the histidinol dehydrogenase family.</text>
</comment>
<dbReference type="PANTHER" id="PTHR21403">
    <property type="entry name" value="ATP PHOSPHORIBOSYLTRANSFERASE ATP-PRTASE"/>
    <property type="match status" value="1"/>
</dbReference>
<comment type="subcellular location">
    <subcellularLocation>
        <location evidence="3">Cytoplasm</location>
    </subcellularLocation>
</comment>
<evidence type="ECO:0000256" key="4">
    <source>
        <dbReference type="ARBA" id="ARBA00004667"/>
    </source>
</evidence>
<evidence type="ECO:0000313" key="20">
    <source>
        <dbReference type="EMBL" id="CAE0544389.1"/>
    </source>
</evidence>
<dbReference type="EMBL" id="HBIR01018884">
    <property type="protein sequence ID" value="CAE0544389.1"/>
    <property type="molecule type" value="Transcribed_RNA"/>
</dbReference>
<name>A0A7S3S4Z6_EMIHU</name>
<dbReference type="SUPFAM" id="SSF53850">
    <property type="entry name" value="Periplasmic binding protein-like II"/>
    <property type="match status" value="1"/>
</dbReference>
<reference evidence="20" key="1">
    <citation type="submission" date="2021-01" db="EMBL/GenBank/DDBJ databases">
        <authorList>
            <person name="Corre E."/>
            <person name="Pelletier E."/>
            <person name="Niang G."/>
            <person name="Scheremetjew M."/>
            <person name="Finn R."/>
            <person name="Kale V."/>
            <person name="Holt S."/>
            <person name="Cochrane G."/>
            <person name="Meng A."/>
            <person name="Brown T."/>
            <person name="Cohen L."/>
        </authorList>
    </citation>
    <scope>NUCLEOTIDE SEQUENCE</scope>
    <source>
        <strain evidence="20">379</strain>
    </source>
</reference>
<keyword evidence="10" id="KW-0808">Transferase</keyword>
<dbReference type="GO" id="GO:0005737">
    <property type="term" value="C:cytoplasm"/>
    <property type="evidence" value="ECO:0007669"/>
    <property type="project" value="UniProtKB-SubCell"/>
</dbReference>
<dbReference type="PROSITE" id="PS01316">
    <property type="entry name" value="ATP_P_PHORIBOSYLTR"/>
    <property type="match status" value="1"/>
</dbReference>
<dbReference type="Pfam" id="PF01634">
    <property type="entry name" value="HisG"/>
    <property type="match status" value="1"/>
</dbReference>
<keyword evidence="9" id="KW-0328">Glycosyltransferase</keyword>
<comment type="catalytic activity">
    <reaction evidence="1">
        <text>1-(5-phospho-beta-D-ribosyl)-ATP + diphosphate = 5-phospho-alpha-D-ribose 1-diphosphate + ATP</text>
        <dbReference type="Rhea" id="RHEA:18473"/>
        <dbReference type="ChEBI" id="CHEBI:30616"/>
        <dbReference type="ChEBI" id="CHEBI:33019"/>
        <dbReference type="ChEBI" id="CHEBI:58017"/>
        <dbReference type="ChEBI" id="CHEBI:73183"/>
        <dbReference type="EC" id="2.4.2.17"/>
    </reaction>
</comment>
<dbReference type="Gene3D" id="3.40.50.1980">
    <property type="entry name" value="Nitrogenase molybdenum iron protein domain"/>
    <property type="match status" value="1"/>
</dbReference>
<evidence type="ECO:0000256" key="6">
    <source>
        <dbReference type="ARBA" id="ARBA00020998"/>
    </source>
</evidence>
<evidence type="ECO:0000256" key="15">
    <source>
        <dbReference type="ARBA" id="ARBA00023002"/>
    </source>
</evidence>
<dbReference type="Gene3D" id="3.30.70.120">
    <property type="match status" value="1"/>
</dbReference>
<dbReference type="SUPFAM" id="SSF53720">
    <property type="entry name" value="ALDH-like"/>
    <property type="match status" value="1"/>
</dbReference>
<dbReference type="InterPro" id="IPR013115">
    <property type="entry name" value="HisG_C"/>
</dbReference>
<dbReference type="GO" id="GO:0005524">
    <property type="term" value="F:ATP binding"/>
    <property type="evidence" value="ECO:0007669"/>
    <property type="project" value="UniProtKB-KW"/>
</dbReference>
<organism evidence="20">
    <name type="scientific">Emiliania huxleyi</name>
    <name type="common">Coccolithophore</name>
    <name type="synonym">Pontosphaera huxleyi</name>
    <dbReference type="NCBI Taxonomy" id="2903"/>
    <lineage>
        <taxon>Eukaryota</taxon>
        <taxon>Haptista</taxon>
        <taxon>Haptophyta</taxon>
        <taxon>Prymnesiophyceae</taxon>
        <taxon>Isochrysidales</taxon>
        <taxon>Noelaerhabdaceae</taxon>
        <taxon>Emiliania</taxon>
    </lineage>
</organism>
<dbReference type="GO" id="GO:0004399">
    <property type="term" value="F:histidinol dehydrogenase activity"/>
    <property type="evidence" value="ECO:0007669"/>
    <property type="project" value="UniProtKB-ARBA"/>
</dbReference>
<dbReference type="SUPFAM" id="SSF54913">
    <property type="entry name" value="GlnB-like"/>
    <property type="match status" value="1"/>
</dbReference>
<dbReference type="FunFam" id="3.40.190.10:FF:000082">
    <property type="entry name" value="ATP phosphoribosyltransferase"/>
    <property type="match status" value="1"/>
</dbReference>
<keyword evidence="16" id="KW-0368">Histidine biosynthesis</keyword>
<keyword evidence="8" id="KW-0028">Amino-acid biosynthesis</keyword>
<evidence type="ECO:0000259" key="18">
    <source>
        <dbReference type="Pfam" id="PF01634"/>
    </source>
</evidence>
<dbReference type="InterPro" id="IPR016161">
    <property type="entry name" value="Ald_DH/histidinol_DH"/>
</dbReference>
<evidence type="ECO:0000256" key="12">
    <source>
        <dbReference type="ARBA" id="ARBA00022741"/>
    </source>
</evidence>
<dbReference type="EC" id="2.4.2.17" evidence="5"/>
<evidence type="ECO:0000256" key="5">
    <source>
        <dbReference type="ARBA" id="ARBA00011946"/>
    </source>
</evidence>
<accession>A0A7S3S4Z6</accession>